<accession>A0ABV8P1Z1</accession>
<sequence>MTGHGRLHFEGGGLFDGELPVRPRAPHLRLAGLDAGLDEYRSVADAMALRLMYSDADLHAGLAPDEPVQRLVFDWLEQLRVESLAPESLPGLRHNLERHYRAWSGDFLDSGATESSLGMLMFALSQIVWSRLNACELPEIVQDLLEPTRAALGPALGVALAGMRRWRADQARFAAHALDVARDIAQRVQSVYEDEPETAGSRGRYAFNLWLDAEDEGEDQGLAAADSGESAVFLAGRGQYRVYTRRYDQQVPAEELLRAALLSEYRERLDQRIACQGVNVNRLARRLQAALAHPERDGWRFGEEEGVIDGRRLAQLISSPSERRLFRRDRYRPVSDCVVSLLIDCSGSMKRCIESVAVLADILMRALEQGGTATEILGFTTAAWNGGRARQDWLAAGRASHPGRLGELRHIVFKEAGVSWRRARRPLAALLKADLFREGVDGEAVQWACARLARQDCRRRILLVVSDGCPMDTATNLANDVYYLDNHLKAVVGQQLRRGIEIYGLGVGLDLSPYYPDSLAVDLSERLDNKVFDDFTQMLMQARRGSRLS</sequence>
<dbReference type="PIRSF" id="PIRSF031715">
    <property type="entry name" value="Cob_chel_CobT"/>
    <property type="match status" value="1"/>
</dbReference>
<dbReference type="InterPro" id="IPR025861">
    <property type="entry name" value="CobT_VWA_dom"/>
</dbReference>
<dbReference type="RefSeq" id="WP_217966353.1">
    <property type="nucleotide sequence ID" value="NZ_JAHTBN010000012.1"/>
</dbReference>
<name>A0ABV8P1Z1_9BURK</name>
<protein>
    <submittedName>
        <fullName evidence="2">Cobalt chelatase</fullName>
    </submittedName>
</protein>
<dbReference type="Pfam" id="PF06213">
    <property type="entry name" value="CobT"/>
    <property type="match status" value="1"/>
</dbReference>
<reference evidence="3" key="1">
    <citation type="journal article" date="2019" name="Int. J. Syst. Evol. Microbiol.">
        <title>The Global Catalogue of Microorganisms (GCM) 10K type strain sequencing project: providing services to taxonomists for standard genome sequencing and annotation.</title>
        <authorList>
            <consortium name="The Broad Institute Genomics Platform"/>
            <consortium name="The Broad Institute Genome Sequencing Center for Infectious Disease"/>
            <person name="Wu L."/>
            <person name="Ma J."/>
        </authorList>
    </citation>
    <scope>NUCLEOTIDE SEQUENCE [LARGE SCALE GENOMIC DNA]</scope>
    <source>
        <strain evidence="3">LMG 24813</strain>
    </source>
</reference>
<evidence type="ECO:0000259" key="1">
    <source>
        <dbReference type="Pfam" id="PF11775"/>
    </source>
</evidence>
<keyword evidence="3" id="KW-1185">Reference proteome</keyword>
<dbReference type="Proteomes" id="UP001595848">
    <property type="component" value="Unassembled WGS sequence"/>
</dbReference>
<dbReference type="PANTHER" id="PTHR41248:SF1">
    <property type="entry name" value="NORD PROTEIN"/>
    <property type="match status" value="1"/>
</dbReference>
<dbReference type="Pfam" id="PF11775">
    <property type="entry name" value="CobT_C"/>
    <property type="match status" value="1"/>
</dbReference>
<evidence type="ECO:0000313" key="2">
    <source>
        <dbReference type="EMBL" id="MFC4202141.1"/>
    </source>
</evidence>
<comment type="caution">
    <text evidence="2">The sequence shown here is derived from an EMBL/GenBank/DDBJ whole genome shotgun (WGS) entry which is preliminary data.</text>
</comment>
<dbReference type="EMBL" id="JBHSBV010000005">
    <property type="protein sequence ID" value="MFC4202141.1"/>
    <property type="molecule type" value="Genomic_DNA"/>
</dbReference>
<proteinExistence type="predicted"/>
<feature type="domain" description="Cobalamin biosynthesis protein CobT VWA" evidence="1">
    <location>
        <begin position="326"/>
        <end position="539"/>
    </location>
</feature>
<organism evidence="2 3">
    <name type="scientific">Candidimonas humi</name>
    <dbReference type="NCBI Taxonomy" id="683355"/>
    <lineage>
        <taxon>Bacteria</taxon>
        <taxon>Pseudomonadati</taxon>
        <taxon>Pseudomonadota</taxon>
        <taxon>Betaproteobacteria</taxon>
        <taxon>Burkholderiales</taxon>
        <taxon>Alcaligenaceae</taxon>
        <taxon>Candidimonas</taxon>
    </lineage>
</organism>
<dbReference type="PANTHER" id="PTHR41248">
    <property type="entry name" value="NORD PROTEIN"/>
    <property type="match status" value="1"/>
</dbReference>
<gene>
    <name evidence="2" type="ORF">ACFOY1_14370</name>
</gene>
<dbReference type="InterPro" id="IPR051928">
    <property type="entry name" value="NorD/CobT"/>
</dbReference>
<dbReference type="InterPro" id="IPR006538">
    <property type="entry name" value="CobT"/>
</dbReference>
<evidence type="ECO:0000313" key="3">
    <source>
        <dbReference type="Proteomes" id="UP001595848"/>
    </source>
</evidence>